<accession>A0A382KBZ0</accession>
<sequence>MFQSNGSGTLSNVNSGLKGAGPVLITTSDASQVTTIDFTSGIDSTYDKYMFVILGWNPNDNNYAAHFNGATDGPSSPTYAVTKTSVAFETGHGENNVTAGPVIYAGQSLAQSTGFQQINNGPGNDADQCLAGIMYLYTPSSTANVKHYTITSNVYGGTDYSYVVYQAGYFNTTDAINAIRFQGYSGGAFDAKIKMYGCT</sequence>
<organism evidence="1">
    <name type="scientific">marine metagenome</name>
    <dbReference type="NCBI Taxonomy" id="408172"/>
    <lineage>
        <taxon>unclassified sequences</taxon>
        <taxon>metagenomes</taxon>
        <taxon>ecological metagenomes</taxon>
    </lineage>
</organism>
<name>A0A382KBZ0_9ZZZZ</name>
<protein>
    <submittedName>
        <fullName evidence="1">Uncharacterized protein</fullName>
    </submittedName>
</protein>
<evidence type="ECO:0000313" key="1">
    <source>
        <dbReference type="EMBL" id="SVC21516.1"/>
    </source>
</evidence>
<proteinExistence type="predicted"/>
<reference evidence="1" key="1">
    <citation type="submission" date="2018-05" db="EMBL/GenBank/DDBJ databases">
        <authorList>
            <person name="Lanie J.A."/>
            <person name="Ng W.-L."/>
            <person name="Kazmierczak K.M."/>
            <person name="Andrzejewski T.M."/>
            <person name="Davidsen T.M."/>
            <person name="Wayne K.J."/>
            <person name="Tettelin H."/>
            <person name="Glass J.I."/>
            <person name="Rusch D."/>
            <person name="Podicherti R."/>
            <person name="Tsui H.-C.T."/>
            <person name="Winkler M.E."/>
        </authorList>
    </citation>
    <scope>NUCLEOTIDE SEQUENCE</scope>
</reference>
<gene>
    <name evidence="1" type="ORF">METZ01_LOCUS274370</name>
</gene>
<dbReference type="AlphaFoldDB" id="A0A382KBZ0"/>
<dbReference type="EMBL" id="UINC01079478">
    <property type="protein sequence ID" value="SVC21516.1"/>
    <property type="molecule type" value="Genomic_DNA"/>
</dbReference>